<accession>A0A512CDB5</accession>
<dbReference type="RefSeq" id="WP_146947957.1">
    <property type="nucleotide sequence ID" value="NZ_BJYV01000013.1"/>
</dbReference>
<dbReference type="EMBL" id="BJYV01000013">
    <property type="protein sequence ID" value="GEO22167.1"/>
    <property type="molecule type" value="Genomic_DNA"/>
</dbReference>
<dbReference type="Proteomes" id="UP000321301">
    <property type="component" value="Unassembled WGS sequence"/>
</dbReference>
<evidence type="ECO:0000313" key="2">
    <source>
        <dbReference type="Proteomes" id="UP000321301"/>
    </source>
</evidence>
<sequence length="308" mass="36268">MAKLPIEVKNEMAKRHHRLAHYLWHSLRGIWERLDQNARNYIVSIYPGWEVPRPSNDRLGRPIRTNNSGEDFLFMHRQMIGLANSILQSVGNPEYPKVVGWKTLPLPNNAEFPIIPMKGMEEFKSEDFFNNRMRPWEIQYTSENYLSNVTLGEMGVDLEITIHNMMHMRWATPMPNDVGYRPDTAIDQPVNIKWNNIKYDYLGDTYSSHVHDTFWKIHGWVDDRINDWKRVNNIDEINWNGKWIGPMQHHSHQEMAILSQPKILIDLEGITESELTNDFDKMIEVSKVLSKFDNIGFISKEIPQEKKN</sequence>
<comment type="caution">
    <text evidence="1">The sequence shown here is derived from an EMBL/GenBank/DDBJ whole genome shotgun (WGS) entry which is preliminary data.</text>
</comment>
<evidence type="ECO:0008006" key="3">
    <source>
        <dbReference type="Google" id="ProtNLM"/>
    </source>
</evidence>
<keyword evidence="2" id="KW-1185">Reference proteome</keyword>
<dbReference type="AlphaFoldDB" id="A0A512CDB5"/>
<organism evidence="1 2">
    <name type="scientific">Cyclobacterium qasimii</name>
    <dbReference type="NCBI Taxonomy" id="1350429"/>
    <lineage>
        <taxon>Bacteria</taxon>
        <taxon>Pseudomonadati</taxon>
        <taxon>Bacteroidota</taxon>
        <taxon>Cytophagia</taxon>
        <taxon>Cytophagales</taxon>
        <taxon>Cyclobacteriaceae</taxon>
        <taxon>Cyclobacterium</taxon>
    </lineage>
</organism>
<name>A0A512CDB5_9BACT</name>
<protein>
    <recommendedName>
        <fullName evidence="3">Tyrosinase copper-binding domain-containing protein</fullName>
    </recommendedName>
</protein>
<gene>
    <name evidence="1" type="ORF">CQA01_27010</name>
</gene>
<evidence type="ECO:0000313" key="1">
    <source>
        <dbReference type="EMBL" id="GEO22167.1"/>
    </source>
</evidence>
<proteinExistence type="predicted"/>
<reference evidence="1 2" key="1">
    <citation type="submission" date="2019-07" db="EMBL/GenBank/DDBJ databases">
        <title>Whole genome shotgun sequence of Cyclobacterium qasimii NBRC 106168.</title>
        <authorList>
            <person name="Hosoyama A."/>
            <person name="Uohara A."/>
            <person name="Ohji S."/>
            <person name="Ichikawa N."/>
        </authorList>
    </citation>
    <scope>NUCLEOTIDE SEQUENCE [LARGE SCALE GENOMIC DNA]</scope>
    <source>
        <strain evidence="1 2">NBRC 106168</strain>
    </source>
</reference>